<dbReference type="InterPro" id="IPR051536">
    <property type="entry name" value="UDG_Type-4/5"/>
</dbReference>
<feature type="domain" description="Uracil-DNA glycosylase-like" evidence="8">
    <location>
        <begin position="41"/>
        <end position="200"/>
    </location>
</feature>
<evidence type="ECO:0000256" key="6">
    <source>
        <dbReference type="ARBA" id="ARBA00023014"/>
    </source>
</evidence>
<evidence type="ECO:0000256" key="7">
    <source>
        <dbReference type="ARBA" id="ARBA00023204"/>
    </source>
</evidence>
<keyword evidence="5" id="KW-0408">Iron</keyword>
<dbReference type="SMART" id="SM00987">
    <property type="entry name" value="UreE_C"/>
    <property type="match status" value="1"/>
</dbReference>
<protein>
    <recommendedName>
        <fullName evidence="8">Uracil-DNA glycosylase-like domain-containing protein</fullName>
    </recommendedName>
</protein>
<comment type="caution">
    <text evidence="9">The sequence shown here is derived from an EMBL/GenBank/DDBJ whole genome shotgun (WGS) entry which is preliminary data.</text>
</comment>
<name>A0A7I9Y6V6_MYCAL</name>
<gene>
    <name evidence="9" type="ORF">MALGJ_10030</name>
</gene>
<keyword evidence="3" id="KW-0227">DNA damage</keyword>
<dbReference type="PANTHER" id="PTHR33693">
    <property type="entry name" value="TYPE-5 URACIL-DNA GLYCOSYLASE"/>
    <property type="match status" value="1"/>
</dbReference>
<evidence type="ECO:0000256" key="4">
    <source>
        <dbReference type="ARBA" id="ARBA00022801"/>
    </source>
</evidence>
<organism evidence="9 10">
    <name type="scientific">Mycolicibacter algericus</name>
    <name type="common">Mycobacterium algericum</name>
    <dbReference type="NCBI Taxonomy" id="1288388"/>
    <lineage>
        <taxon>Bacteria</taxon>
        <taxon>Bacillati</taxon>
        <taxon>Actinomycetota</taxon>
        <taxon>Actinomycetes</taxon>
        <taxon>Mycobacteriales</taxon>
        <taxon>Mycobacteriaceae</taxon>
        <taxon>Mycolicibacter</taxon>
    </lineage>
</organism>
<dbReference type="SMART" id="SM00986">
    <property type="entry name" value="UDG"/>
    <property type="match status" value="1"/>
</dbReference>
<dbReference type="Gene3D" id="3.40.470.10">
    <property type="entry name" value="Uracil-DNA glycosylase-like domain"/>
    <property type="match status" value="1"/>
</dbReference>
<reference evidence="9 10" key="1">
    <citation type="journal article" date="2019" name="Emerg. Microbes Infect.">
        <title>Comprehensive subspecies identification of 175 nontuberculous mycobacteria species based on 7547 genomic profiles.</title>
        <authorList>
            <person name="Matsumoto Y."/>
            <person name="Kinjo T."/>
            <person name="Motooka D."/>
            <person name="Nabeya D."/>
            <person name="Jung N."/>
            <person name="Uechi K."/>
            <person name="Horii T."/>
            <person name="Iida T."/>
            <person name="Fujita J."/>
            <person name="Nakamura S."/>
        </authorList>
    </citation>
    <scope>NUCLEOTIDE SEQUENCE [LARGE SCALE GENOMIC DNA]</scope>
    <source>
        <strain evidence="9 10">JCM 30723</strain>
    </source>
</reference>
<dbReference type="GO" id="GO:0006281">
    <property type="term" value="P:DNA repair"/>
    <property type="evidence" value="ECO:0007669"/>
    <property type="project" value="UniProtKB-KW"/>
</dbReference>
<evidence type="ECO:0000256" key="5">
    <source>
        <dbReference type="ARBA" id="ARBA00023004"/>
    </source>
</evidence>
<dbReference type="AlphaFoldDB" id="A0A7I9Y6V6"/>
<dbReference type="Proteomes" id="UP000465305">
    <property type="component" value="Unassembled WGS sequence"/>
</dbReference>
<sequence length="211" mass="23723">MNRLDPALQHARRIKKQLDAEIKACDLCPGLNITGVTESAPGYGSLTSPVALVGQSLCEQCMAVQEPFFEKSGNVLQAAIDRAQVDKSDLFITNAVHCHPPKNRPSRSYEIENCRPFLRRELELVQPRLVAALGNDARDSAVAIYPKARIVWWEDDGLPTRRPRRGSPIVWCTHHPGSLWRNRTAYQRREVTEAWTEALAQAIAWGFGARR</sequence>
<evidence type="ECO:0000256" key="2">
    <source>
        <dbReference type="ARBA" id="ARBA00022723"/>
    </source>
</evidence>
<dbReference type="GO" id="GO:0046872">
    <property type="term" value="F:metal ion binding"/>
    <property type="evidence" value="ECO:0007669"/>
    <property type="project" value="UniProtKB-KW"/>
</dbReference>
<keyword evidence="2" id="KW-0479">Metal-binding</keyword>
<keyword evidence="7" id="KW-0234">DNA repair</keyword>
<proteinExistence type="predicted"/>
<evidence type="ECO:0000256" key="1">
    <source>
        <dbReference type="ARBA" id="ARBA00022485"/>
    </source>
</evidence>
<keyword evidence="1" id="KW-0004">4Fe-4S</keyword>
<evidence type="ECO:0000313" key="10">
    <source>
        <dbReference type="Proteomes" id="UP000465305"/>
    </source>
</evidence>
<evidence type="ECO:0000313" key="9">
    <source>
        <dbReference type="EMBL" id="GFG84327.1"/>
    </source>
</evidence>
<dbReference type="InterPro" id="IPR005122">
    <property type="entry name" value="Uracil-DNA_glycosylase-like"/>
</dbReference>
<dbReference type="SUPFAM" id="SSF52141">
    <property type="entry name" value="Uracil-DNA glycosylase-like"/>
    <property type="match status" value="1"/>
</dbReference>
<dbReference type="EMBL" id="BLKY01000001">
    <property type="protein sequence ID" value="GFG84327.1"/>
    <property type="molecule type" value="Genomic_DNA"/>
</dbReference>
<dbReference type="InterPro" id="IPR036895">
    <property type="entry name" value="Uracil-DNA_glycosylase-like_sf"/>
</dbReference>
<dbReference type="GO" id="GO:0051539">
    <property type="term" value="F:4 iron, 4 sulfur cluster binding"/>
    <property type="evidence" value="ECO:0007669"/>
    <property type="project" value="UniProtKB-KW"/>
</dbReference>
<accession>A0A7I9Y6V6</accession>
<dbReference type="Pfam" id="PF03167">
    <property type="entry name" value="UDG"/>
    <property type="match status" value="1"/>
</dbReference>
<evidence type="ECO:0000256" key="3">
    <source>
        <dbReference type="ARBA" id="ARBA00022763"/>
    </source>
</evidence>
<dbReference type="RefSeq" id="WP_083039581.1">
    <property type="nucleotide sequence ID" value="NZ_BLKY01000001.1"/>
</dbReference>
<dbReference type="PANTHER" id="PTHR33693:SF3">
    <property type="entry name" value="TYPE-5 URACIL-DNA GLYCOSYLASE"/>
    <property type="match status" value="1"/>
</dbReference>
<evidence type="ECO:0000259" key="8">
    <source>
        <dbReference type="SMART" id="SM00986"/>
    </source>
</evidence>
<dbReference type="GO" id="GO:0097506">
    <property type="term" value="F:deaminated base DNA N-glycosylase activity"/>
    <property type="evidence" value="ECO:0007669"/>
    <property type="project" value="UniProtKB-ARBA"/>
</dbReference>
<keyword evidence="6" id="KW-0411">Iron-sulfur</keyword>
<keyword evidence="4" id="KW-0378">Hydrolase</keyword>